<feature type="region of interest" description="Disordered" evidence="1">
    <location>
        <begin position="72"/>
        <end position="233"/>
    </location>
</feature>
<accession>A0A135UQY2</accession>
<dbReference type="AlphaFoldDB" id="A0A135UQY2"/>
<dbReference type="OrthoDB" id="4846786at2759"/>
<evidence type="ECO:0000313" key="2">
    <source>
        <dbReference type="EMBL" id="KXH62805.1"/>
    </source>
</evidence>
<feature type="compositionally biased region" description="Gly residues" evidence="1">
    <location>
        <begin position="94"/>
        <end position="105"/>
    </location>
</feature>
<protein>
    <submittedName>
        <fullName evidence="2">Uncharacterized protein</fullName>
    </submittedName>
</protein>
<dbReference type="EMBL" id="JFFI01001148">
    <property type="protein sequence ID" value="KXH62805.1"/>
    <property type="molecule type" value="Genomic_DNA"/>
</dbReference>
<proteinExistence type="predicted"/>
<organism evidence="2 3">
    <name type="scientific">Colletotrichum salicis</name>
    <dbReference type="NCBI Taxonomy" id="1209931"/>
    <lineage>
        <taxon>Eukaryota</taxon>
        <taxon>Fungi</taxon>
        <taxon>Dikarya</taxon>
        <taxon>Ascomycota</taxon>
        <taxon>Pezizomycotina</taxon>
        <taxon>Sordariomycetes</taxon>
        <taxon>Hypocreomycetidae</taxon>
        <taxon>Glomerellales</taxon>
        <taxon>Glomerellaceae</taxon>
        <taxon>Colletotrichum</taxon>
        <taxon>Colletotrichum acutatum species complex</taxon>
    </lineage>
</organism>
<gene>
    <name evidence="2" type="ORF">CSAL01_13764</name>
</gene>
<feature type="compositionally biased region" description="Basic and acidic residues" evidence="1">
    <location>
        <begin position="133"/>
        <end position="152"/>
    </location>
</feature>
<dbReference type="Proteomes" id="UP000070121">
    <property type="component" value="Unassembled WGS sequence"/>
</dbReference>
<sequence>FFISKVVDLENQNLFATARKTITALYYKSQPTTNTYKQPPQTSTQKTTMCCRRRRAARQAWLEQRALGGPRGCHGARHFGPGPGGPPFRPPWASGGGGGGGGGPPFGRWRDIPRDNVPQDPFRDPPAAPRNDPATRDPEKGAVEMNVRDVEKSTPAPTPAPEGDSKRVSFMSGPFSRWRESVRSGRGDVRRSSSNATLPPRYTSGVTEMPYWSGEQAGNRGSMPPNYDVAIKN</sequence>
<evidence type="ECO:0000256" key="1">
    <source>
        <dbReference type="SAM" id="MobiDB-lite"/>
    </source>
</evidence>
<feature type="compositionally biased region" description="Basic and acidic residues" evidence="1">
    <location>
        <begin position="177"/>
        <end position="191"/>
    </location>
</feature>
<feature type="non-terminal residue" evidence="2">
    <location>
        <position position="1"/>
    </location>
</feature>
<comment type="caution">
    <text evidence="2">The sequence shown here is derived from an EMBL/GenBank/DDBJ whole genome shotgun (WGS) entry which is preliminary data.</text>
</comment>
<keyword evidence="3" id="KW-1185">Reference proteome</keyword>
<reference evidence="2 3" key="1">
    <citation type="submission" date="2014-02" db="EMBL/GenBank/DDBJ databases">
        <title>The genome sequence of Colletotrichum salicis CBS 607.94.</title>
        <authorList>
            <person name="Baroncelli R."/>
            <person name="Thon M.R."/>
        </authorList>
    </citation>
    <scope>NUCLEOTIDE SEQUENCE [LARGE SCALE GENOMIC DNA]</scope>
    <source>
        <strain evidence="2 3">CBS 607.94</strain>
    </source>
</reference>
<evidence type="ECO:0000313" key="3">
    <source>
        <dbReference type="Proteomes" id="UP000070121"/>
    </source>
</evidence>
<name>A0A135UQY2_9PEZI</name>